<protein>
    <submittedName>
        <fullName evidence="2">Uncharacterized protein</fullName>
    </submittedName>
</protein>
<accession>A0A8J3QM25</accession>
<dbReference type="Proteomes" id="UP000642748">
    <property type="component" value="Unassembled WGS sequence"/>
</dbReference>
<organism evidence="2 3">
    <name type="scientific">Rugosimonospora africana</name>
    <dbReference type="NCBI Taxonomy" id="556532"/>
    <lineage>
        <taxon>Bacteria</taxon>
        <taxon>Bacillati</taxon>
        <taxon>Actinomycetota</taxon>
        <taxon>Actinomycetes</taxon>
        <taxon>Micromonosporales</taxon>
        <taxon>Micromonosporaceae</taxon>
        <taxon>Rugosimonospora</taxon>
    </lineage>
</organism>
<dbReference type="AlphaFoldDB" id="A0A8J3QM25"/>
<sequence length="115" mass="11720">MRLRPTGSPHFGQYRWDSGTAGSDCTAVAGSRNGTGGTTTRFAPSRPRPAVRLRLERPVPVETPASPAPVGAPPPIVAAEVGTLRAEVPEAPVADAGAALAGALWPHSSQYPSGA</sequence>
<keyword evidence="3" id="KW-1185">Reference proteome</keyword>
<dbReference type="EMBL" id="BONZ01000002">
    <property type="protein sequence ID" value="GIH11948.1"/>
    <property type="molecule type" value="Genomic_DNA"/>
</dbReference>
<reference evidence="2" key="1">
    <citation type="submission" date="2021-01" db="EMBL/GenBank/DDBJ databases">
        <title>Whole genome shotgun sequence of Rugosimonospora africana NBRC 104875.</title>
        <authorList>
            <person name="Komaki H."/>
            <person name="Tamura T."/>
        </authorList>
    </citation>
    <scope>NUCLEOTIDE SEQUENCE</scope>
    <source>
        <strain evidence="2">NBRC 104875</strain>
    </source>
</reference>
<evidence type="ECO:0000256" key="1">
    <source>
        <dbReference type="SAM" id="MobiDB-lite"/>
    </source>
</evidence>
<evidence type="ECO:0000313" key="3">
    <source>
        <dbReference type="Proteomes" id="UP000642748"/>
    </source>
</evidence>
<proteinExistence type="predicted"/>
<gene>
    <name evidence="2" type="ORF">Raf01_01200</name>
</gene>
<feature type="region of interest" description="Disordered" evidence="1">
    <location>
        <begin position="1"/>
        <end position="49"/>
    </location>
</feature>
<comment type="caution">
    <text evidence="2">The sequence shown here is derived from an EMBL/GenBank/DDBJ whole genome shotgun (WGS) entry which is preliminary data.</text>
</comment>
<evidence type="ECO:0000313" key="2">
    <source>
        <dbReference type="EMBL" id="GIH11948.1"/>
    </source>
</evidence>
<name>A0A8J3QM25_9ACTN</name>